<feature type="transmembrane region" description="Helical" evidence="1">
    <location>
        <begin position="135"/>
        <end position="152"/>
    </location>
</feature>
<feature type="transmembrane region" description="Helical" evidence="1">
    <location>
        <begin position="39"/>
        <end position="60"/>
    </location>
</feature>
<feature type="transmembrane region" description="Helical" evidence="1">
    <location>
        <begin position="12"/>
        <end position="33"/>
    </location>
</feature>
<feature type="transmembrane region" description="Helical" evidence="1">
    <location>
        <begin position="67"/>
        <end position="85"/>
    </location>
</feature>
<keyword evidence="1" id="KW-0812">Transmembrane</keyword>
<organism evidence="2">
    <name type="scientific">bioreactor metagenome</name>
    <dbReference type="NCBI Taxonomy" id="1076179"/>
    <lineage>
        <taxon>unclassified sequences</taxon>
        <taxon>metagenomes</taxon>
        <taxon>ecological metagenomes</taxon>
    </lineage>
</organism>
<sequence length="264" mass="27247">MVLRRRWWPAPWLAAALTTWPVALLAGGLVPWYRAPQPALAGIGAVVGCWIAAAVLARLLSTPRRPTAIAGAALSLTATAASAVAGDGLQWGALLDSTTAFGPDWRGVGPGAAGVCVGAALAIAAWWADRLPRKQSVVAIVGLVVIIGIALWPDLAYALALVAGGVVLTFADTARDWVRRAIPWADPLFVGTAAASLVAALVGTLFASLASGTALLQVVPDSPRFGGVVMGWLASVTLAAWLQLRAPEWFAARDEGRLPDPTSL</sequence>
<keyword evidence="1" id="KW-0472">Membrane</keyword>
<name>A0A645DYV3_9ZZZZ</name>
<feature type="transmembrane region" description="Helical" evidence="1">
    <location>
        <begin position="105"/>
        <end position="128"/>
    </location>
</feature>
<accession>A0A645DYV3</accession>
<dbReference type="EMBL" id="VSSQ01041171">
    <property type="protein sequence ID" value="MPM94557.1"/>
    <property type="molecule type" value="Genomic_DNA"/>
</dbReference>
<feature type="transmembrane region" description="Helical" evidence="1">
    <location>
        <begin position="225"/>
        <end position="244"/>
    </location>
</feature>
<comment type="caution">
    <text evidence="2">The sequence shown here is derived from an EMBL/GenBank/DDBJ whole genome shotgun (WGS) entry which is preliminary data.</text>
</comment>
<keyword evidence="1" id="KW-1133">Transmembrane helix</keyword>
<evidence type="ECO:0000313" key="2">
    <source>
        <dbReference type="EMBL" id="MPM94557.1"/>
    </source>
</evidence>
<proteinExistence type="predicted"/>
<dbReference type="AlphaFoldDB" id="A0A645DYV3"/>
<gene>
    <name evidence="2" type="ORF">SDC9_141703</name>
</gene>
<protein>
    <submittedName>
        <fullName evidence="2">Uncharacterized protein</fullName>
    </submittedName>
</protein>
<evidence type="ECO:0000256" key="1">
    <source>
        <dbReference type="SAM" id="Phobius"/>
    </source>
</evidence>
<reference evidence="2" key="1">
    <citation type="submission" date="2019-08" db="EMBL/GenBank/DDBJ databases">
        <authorList>
            <person name="Kucharzyk K."/>
            <person name="Murdoch R.W."/>
            <person name="Higgins S."/>
            <person name="Loffler F."/>
        </authorList>
    </citation>
    <scope>NUCLEOTIDE SEQUENCE</scope>
</reference>
<feature type="transmembrane region" description="Helical" evidence="1">
    <location>
        <begin position="190"/>
        <end position="219"/>
    </location>
</feature>